<evidence type="ECO:0000259" key="15">
    <source>
        <dbReference type="PROSITE" id="PS50002"/>
    </source>
</evidence>
<dbReference type="Pfam" id="PF00435">
    <property type="entry name" value="Spectrin"/>
    <property type="match status" value="30"/>
</dbReference>
<dbReference type="GO" id="GO:0051693">
    <property type="term" value="P:actin filament capping"/>
    <property type="evidence" value="ECO:0007669"/>
    <property type="project" value="UniProtKB-KW"/>
</dbReference>
<dbReference type="Pfam" id="PF00018">
    <property type="entry name" value="SH3_1"/>
    <property type="match status" value="1"/>
</dbReference>
<evidence type="ECO:0000256" key="7">
    <source>
        <dbReference type="ARBA" id="ARBA00022658"/>
    </source>
</evidence>
<dbReference type="SMART" id="SM00233">
    <property type="entry name" value="PH"/>
    <property type="match status" value="1"/>
</dbReference>
<name>A0A9P0ACB6_BEMTA</name>
<dbReference type="InterPro" id="IPR018159">
    <property type="entry name" value="Spectrin/alpha-actinin"/>
</dbReference>
<dbReference type="InterPro" id="IPR001589">
    <property type="entry name" value="Actinin_actin-bd_CS"/>
</dbReference>
<feature type="region of interest" description="Disordered" evidence="14">
    <location>
        <begin position="926"/>
        <end position="949"/>
    </location>
</feature>
<evidence type="ECO:0000256" key="11">
    <source>
        <dbReference type="ARBA" id="ARBA00023212"/>
    </source>
</evidence>
<dbReference type="FunFam" id="1.20.58.60:FF:000429">
    <property type="entry name" value="Beta-H spectrin"/>
    <property type="match status" value="1"/>
</dbReference>
<evidence type="ECO:0000256" key="13">
    <source>
        <dbReference type="SAM" id="Coils"/>
    </source>
</evidence>
<dbReference type="Gene3D" id="2.30.29.30">
    <property type="entry name" value="Pleckstrin-homology domain (PH domain)/Phosphotyrosine-binding domain (PTB)"/>
    <property type="match status" value="1"/>
</dbReference>
<dbReference type="InterPro" id="IPR001605">
    <property type="entry name" value="PH_dom-spectrin-type"/>
</dbReference>
<evidence type="ECO:0000256" key="14">
    <source>
        <dbReference type="SAM" id="MobiDB-lite"/>
    </source>
</evidence>
<dbReference type="SUPFAM" id="SSF47576">
    <property type="entry name" value="Calponin-homology domain, CH-domain"/>
    <property type="match status" value="1"/>
</dbReference>
<dbReference type="InterPro" id="IPR011993">
    <property type="entry name" value="PH-like_dom_sf"/>
</dbReference>
<feature type="coiled-coil region" evidence="13">
    <location>
        <begin position="1413"/>
        <end position="1450"/>
    </location>
</feature>
<dbReference type="InterPro" id="IPR041681">
    <property type="entry name" value="PH_9"/>
</dbReference>
<dbReference type="InterPro" id="IPR001715">
    <property type="entry name" value="CH_dom"/>
</dbReference>
<dbReference type="Pfam" id="PF00307">
    <property type="entry name" value="CH"/>
    <property type="match status" value="2"/>
</dbReference>
<organism evidence="18 19">
    <name type="scientific">Bemisia tabaci</name>
    <name type="common">Sweetpotato whitefly</name>
    <name type="synonym">Aleurodes tabaci</name>
    <dbReference type="NCBI Taxonomy" id="7038"/>
    <lineage>
        <taxon>Eukaryota</taxon>
        <taxon>Metazoa</taxon>
        <taxon>Ecdysozoa</taxon>
        <taxon>Arthropoda</taxon>
        <taxon>Hexapoda</taxon>
        <taxon>Insecta</taxon>
        <taxon>Pterygota</taxon>
        <taxon>Neoptera</taxon>
        <taxon>Paraneoptera</taxon>
        <taxon>Hemiptera</taxon>
        <taxon>Sternorrhyncha</taxon>
        <taxon>Aleyrodoidea</taxon>
        <taxon>Aleyrodidae</taxon>
        <taxon>Aleyrodinae</taxon>
        <taxon>Bemisia</taxon>
    </lineage>
</organism>
<dbReference type="PROSITE" id="PS50002">
    <property type="entry name" value="SH3"/>
    <property type="match status" value="1"/>
</dbReference>
<dbReference type="SUPFAM" id="SSF50729">
    <property type="entry name" value="PH domain-like"/>
    <property type="match status" value="1"/>
</dbReference>
<dbReference type="FunFam" id="1.20.58.60:FF:000152">
    <property type="entry name" value="Spectrin, beta, non-erythrocytic 5"/>
    <property type="match status" value="1"/>
</dbReference>
<keyword evidence="6" id="KW-0597">Phosphoprotein</keyword>
<proteinExistence type="inferred from homology"/>
<dbReference type="CDD" id="cd10571">
    <property type="entry name" value="PH_beta_spectrin"/>
    <property type="match status" value="1"/>
</dbReference>
<feature type="coiled-coil region" evidence="13">
    <location>
        <begin position="1966"/>
        <end position="1993"/>
    </location>
</feature>
<evidence type="ECO:0000256" key="12">
    <source>
        <dbReference type="PROSITE-ProRule" id="PRU00192"/>
    </source>
</evidence>
<comment type="subcellular location">
    <subcellularLocation>
        <location evidence="1">Cytoplasm</location>
        <location evidence="1">Cytoskeleton</location>
    </subcellularLocation>
</comment>
<dbReference type="PROSITE" id="PS00019">
    <property type="entry name" value="ACTININ_1"/>
    <property type="match status" value="1"/>
</dbReference>
<feature type="region of interest" description="Disordered" evidence="14">
    <location>
        <begin position="3887"/>
        <end position="4028"/>
    </location>
</feature>
<dbReference type="SUPFAM" id="SSF50044">
    <property type="entry name" value="SH3-domain"/>
    <property type="match status" value="1"/>
</dbReference>
<feature type="domain" description="SH3" evidence="15">
    <location>
        <begin position="833"/>
        <end position="890"/>
    </location>
</feature>
<dbReference type="SMART" id="SM00326">
    <property type="entry name" value="SH3"/>
    <property type="match status" value="1"/>
</dbReference>
<feature type="coiled-coil region" evidence="13">
    <location>
        <begin position="3160"/>
        <end position="3187"/>
    </location>
</feature>
<dbReference type="FunFam" id="1.20.58.60:FF:000017">
    <property type="entry name" value="Spectrin alpha chain, non-erythrocytic 1"/>
    <property type="match status" value="1"/>
</dbReference>
<dbReference type="CDD" id="cd21194">
    <property type="entry name" value="CH_beta_spectrin_rpt2"/>
    <property type="match status" value="1"/>
</dbReference>
<dbReference type="GO" id="GO:0031594">
    <property type="term" value="C:neuromuscular junction"/>
    <property type="evidence" value="ECO:0007669"/>
    <property type="project" value="UniProtKB-ARBA"/>
</dbReference>
<dbReference type="Pfam" id="PF15410">
    <property type="entry name" value="PH_9"/>
    <property type="match status" value="1"/>
</dbReference>
<keyword evidence="13" id="KW-0175">Coiled coil</keyword>
<dbReference type="InterPro" id="IPR002017">
    <property type="entry name" value="Spectrin_repeat"/>
</dbReference>
<dbReference type="PANTHER" id="PTHR11915">
    <property type="entry name" value="SPECTRIN/FILAMIN RELATED CYTOSKELETAL PROTEIN"/>
    <property type="match status" value="1"/>
</dbReference>
<evidence type="ECO:0000256" key="9">
    <source>
        <dbReference type="ARBA" id="ARBA00022737"/>
    </source>
</evidence>
<feature type="region of interest" description="Disordered" evidence="14">
    <location>
        <begin position="4044"/>
        <end position="4119"/>
    </location>
</feature>
<feature type="coiled-coil region" evidence="13">
    <location>
        <begin position="747"/>
        <end position="774"/>
    </location>
</feature>
<feature type="compositionally biased region" description="Basic and acidic residues" evidence="14">
    <location>
        <begin position="3610"/>
        <end position="3638"/>
    </location>
</feature>
<reference evidence="18" key="1">
    <citation type="submission" date="2021-12" db="EMBL/GenBank/DDBJ databases">
        <authorList>
            <person name="King R."/>
        </authorList>
    </citation>
    <scope>NUCLEOTIDE SEQUENCE</scope>
</reference>
<dbReference type="Proteomes" id="UP001152759">
    <property type="component" value="Chromosome 5"/>
</dbReference>
<dbReference type="InterPro" id="IPR036028">
    <property type="entry name" value="SH3-like_dom_sf"/>
</dbReference>
<dbReference type="InterPro" id="IPR001849">
    <property type="entry name" value="PH_domain"/>
</dbReference>
<dbReference type="FunFam" id="1.20.58.60:FF:000145">
    <property type="entry name" value="Spectrin beta chain, non-erythrocytic"/>
    <property type="match status" value="1"/>
</dbReference>
<dbReference type="InterPro" id="IPR001452">
    <property type="entry name" value="SH3_domain"/>
</dbReference>
<dbReference type="GO" id="GO:0003779">
    <property type="term" value="F:actin binding"/>
    <property type="evidence" value="ECO:0007669"/>
    <property type="project" value="UniProtKB-KW"/>
</dbReference>
<evidence type="ECO:0000256" key="6">
    <source>
        <dbReference type="ARBA" id="ARBA00022553"/>
    </source>
</evidence>
<dbReference type="FunFam" id="1.20.58.60:FF:000020">
    <property type="entry name" value="Spectrin alpha chain, non-erythrocytic 1"/>
    <property type="match status" value="2"/>
</dbReference>
<keyword evidence="8" id="KW-0493">Microtubule</keyword>
<dbReference type="FunFam" id="1.10.418.10:FF:000001">
    <property type="entry name" value="Actinin alpha 1"/>
    <property type="match status" value="1"/>
</dbReference>
<evidence type="ECO:0000256" key="4">
    <source>
        <dbReference type="ARBA" id="ARBA00022467"/>
    </source>
</evidence>
<feature type="domain" description="Calponin-homology (CH)" evidence="17">
    <location>
        <begin position="145"/>
        <end position="250"/>
    </location>
</feature>
<gene>
    <name evidence="18" type="ORF">BEMITA_LOCUS8871</name>
</gene>
<dbReference type="FunFam" id="2.30.29.30:FF:000024">
    <property type="entry name" value="Spectrin beta chain"/>
    <property type="match status" value="1"/>
</dbReference>
<feature type="compositionally biased region" description="Polar residues" evidence="14">
    <location>
        <begin position="3973"/>
        <end position="3998"/>
    </location>
</feature>
<dbReference type="FunFam" id="1.20.58.60:FF:000011">
    <property type="entry name" value="Spectrin beta chain"/>
    <property type="match status" value="1"/>
</dbReference>
<evidence type="ECO:0000313" key="18">
    <source>
        <dbReference type="EMBL" id="CAH0390118.1"/>
    </source>
</evidence>
<protein>
    <recommendedName>
        <fullName evidence="20">Karst</fullName>
    </recommendedName>
</protein>
<keyword evidence="7" id="KW-0344">Guanine-nucleotide releasing factor</keyword>
<sequence length="4119" mass="473371">MTQREDVLKFEQGRIKALQEERLHIQKKTFTKWMNSFLQKARMEVEDLFTDLADGKKLLKLLEIISGEKLGKPNSGRMRVHKVENVNKSLAFLHTKVRLESIGAEDIVDANPRLILGLIWTIILRFQIQEIEIDVDEENESSEKKSAKDALLLWCQRKTAGYPGVNIQDFTSSWRTGLGFNALIHAHRPELINYNALQPNKHIDNLNNAFEVANSELGIPKLLDAEDVDTNRPDEKSIITYVASYYHTFARMKNEMKSGRRIANIVGQMMDADRKKLLYEKLTTDLLEWIKKKILELENRDFPNTLEGIQKALLAFKQYRTVEKPPKYKERSEIEALYFHINTQLKSLNQPSFAPQEGQLIHDLERNWEELERAEHRREVALRQELLRQERLEQLNYKFERKSVLREGYLKEMIQVLSDPRYGSNLAQVDATVKKHEAISADIMAREERFHDLSNMSEELINENYHGAEGVKKRKAEVLQRWQDLLDFLQKHKVNLNMKCTLMMLLREIDTVMATIKDLELNFQSGSVGPHLLAVEDLLQKHSLLEMQMTAMDETVRRLGRQAVQHISAGHKEAPILETRITQLNTVYEKLIENGKERRSRLEDARNFFQFVQDHEDEEGWLIEKQRICKAGISAKDLRAVLSLQQKHKVLIDEMKVRHPKSIQLCDSGRRLIADKHPKSIEINSRINSLTEHWQTLDLLADQRKKQLEDASEAYQFYTDANEAESWLNEKLALVGSTDYGEDEPSAQALLARHRDLQGEVKAYEGDIQSLNLQAKKLVSAGISNLQLSADPEQVVEIEPREEWVNETRLIPQEVWEEEPVERLEHRTVMEERHVPQVKSLYDFSGHGMLMAKGEIMFLLSKTNPDWWSVRKANGQDGFVPANYVREIEPKIMQVAIRRPEKVRMIQRVKKTKMIKQIVPVKKIVTPKLNSKSPTKKQEQKHDENQNVEKRQKKINETYSQLLNLSQRRHALLEDSIHLFGFYRECDDFEKWIKDKEKMLRTEDKTDSVETAKRKYEKFLTDLSASSKRIEALDTAVETFKKQGHSQLDKVRARQRHIHQLWDHLNWLKGQKEKSLEGASSVELFHRTCDEACDWMTEKMTQLDTAEIGSDLKTVHALQRRHHQLERELAPLEEKVNRVHLLANSVKEAYPTEKANVKGRQKQIQEMWDKVKTKAVERRARLENAVGQQIFRNSAKNLLNWVSDVKDALKTEEPARDVVSAENLLKQHLELGDDIKAHQDEFHEVTDLGSHILKSNPNLTEVKERLALLNAEQNAVLQGWKEKENWLRQCLNLQLLNKEADHIDTITSSHEAFLEFTDLGGSIDDVEALLKRHEDFENTLYAQDERLKAFSDLADKFIAAGHNDKAIDERRNAVLKRRQAVKQLAATRRAALIASRSFQEFSADVSDLKVWLAEKLKTAADESYRDLANIERKLQKHEAFERELRANEGQLHSVNKAGKALIASDNYRKEEVGKMLSDLNKTWEKLVEVCVEKGRRLRQASAQHTYNRTLDDARLKLEEIETSLQSNQVGSDLRHCKQLIKKHQVLESDIQNWKQKIGDFVTLGLEMAQEGHFDADNILKASKECQEKFSSLQEPARQRREALEESLRFHKFGFELETELGWIREHLPLAASETLGQNLHQAQSLHKKHRKLEAEIQGHQPMIDKTLASGQALIHQKHPETKQVTSLCTGLEDAWQDLKLKAAERSRKLELSLKAQQFFFEASEVESWLAEKNDLLNSTDYGRDRDAASKLLTKHKALELELDTYSSIVTEMGHAASAMVNSKHPDWKAISSKQQAISQQIKTLQKLATARQQRLMESMCRHEYLMESSELEEWIKENMQAAATDDYGTDYEHLLILQNKFDDLKHKVEAGSERFTQCEELAKKLIANESPYIADIEKRQEQLRESWQQLLNILDNREQRLNAAGEIHRFHRDVAEALSRINDKDAMLSDDLGRNLNSVLTLIRKHEGFENDLVALEAQLQVLVEDAVKLQALYPGNNASHIAEKQNLVIAQWGKLQERSAHRREALQASCDLHRFLAQVRDLMNWVSELRTAMMTQEKVRDAASAQSLKAEHDAIKAEIEAREESFQTVMELGEALVQGGHYAANEIQEKFGQLLEERQNLHTAWQHKKVHLDQLIDLHFFLRDAKQIDTLCAAQEVALSNPDFGDSVDEVSILVKKHDAFEKLLATQEEKVIALQEHSEKLLAQNHFESSIIARRLAEVLKRRAKVKQLCELRRLLLDDALLYAQFVRDVGEAESWIGEKEKKLEVEASQGEVSSLEDKIKKLQKHQAFQAELSANQGRITTIKEKGETLLAKKHKASHEIRAQLEQLLTSWRNLLQASNNRGQGLEEAQDILEFNNQVDKIEAWIRDKEMMVQAGEMGRDYEHCLALQRKLDDVDSDMRVDDSRIRQINSLADKLIRQGRSDTRSVQQRRENFNCKWRALQGALTEYREHLAGALEIHAFNRDVDDTSQRVAEKAVAMGTEDTGRDLAAVQQLQRKQDALERDMTAIEGKIKEHDVECRRLVQKYPDMSGPIRAKLTELQDKWRSLQSLSHTRREKLSLAFTNHKFSADLRELELWVADTIKRIDACDLPNNIAEAKAMLELHHERKAEIDGRQETFKALKEFGLQLTPAREEDLAHLEEIRRTIGAAWEERKQKLNQALQSQIFKEQADQAENWLASKEAFLNNEDLGDSLSGVEALLRKHEAFEKTIAAQLSRLEDLEKFAVEIMADHHYDSGGIQARLQSVCARRDRLKEAAAARRRRLQESRQLQQFLRNMYEVEGWLLQKQQIACDENYRDPTNLQSKIQKHAAFESELAANRGRVNNVTTEGESLIAAGHFAGMEIQARLDELEAEWRQLQEASALKRERLNDAYQALLFSRTLEELENWIDEVESQLQSEDHGKDLSSVAHLLKRHTVLETDIHSHSEQCETLKDTAAIFQRSNHFMKDEIQERALNVIKRYRSLQEPMQIRRDNLEDALLLYQFLRDADDEMQWLDEKEPLAASSDLGNSLNAVQSLQKKHQALEAEIVSREPVVSALSSRAQQMIRSGHFASSRIKTASSNLQEKLSHLRDIASVRRLRLLDALESQMFYAEASEAEAWLREKHPILTSNDFGKDEDSVLSLLKKLEGVERELGAFQHTVGRLAKLEKGLVDRGHFDSKNIEKKQVEIENQLKELQKLAEHRETRLIESKKLYRFLREAEEVAEWMNDQTAVAASEDYGRDVEHVELLIQTFDSFLSSLSGNESRVSSCIVQGRNLIAEGSPESQRIQTKLDETQQLWDDLKELAHARQEALAGAKQVHVFDRTADETISWILEKDAALSAEDYGHDLETIQALVRKHEGFEADLAAVKEQVEAVVSEARRLAELFPDAQDHIEVKHEETVEAWSSLLERAGQRKDKLQQAEQLQAYFDQYRDLMAWINEMIAIVTAPELAQDVAGAELLLSRHAEHRVEIGSRSDALLAFYKTGNTLISQGHFLAGEIQEKIKILEQRNELLLDTWNQRRIIYEQNLDTQLFKRDADQLESWILSREALLNDFKLGDSIAQVEELIRKHEDFEKTIQAQEDKFSALKRITLLETAFAKQKEAEMAARLAERDRVEKEKLEARKRKEVQRITDERRKEDGRRRINENDEDHHDKNSPQHVGVASALLTTKPEEPLHASDASEDTAHNADVVVTPSNDNHESEATTEETNDSSAMPSSRLQVPDAPGLLQKAGSISSLFGDRRKDIKRAESMKADLTKKPKRTPSFTTRRRTQSFRKLQKLEHLDQLPPVEIQGILDRKHELQSGGKKAAVRSWKTLYTVLCGQLLCFFKDQDDFVASKAATSPIIIFKARCEKAEDYTKRKHVFRLHCTDGSEFLFLASNEQEMEDWVNKISFHAQLPPSLQLLSYDDSQKNSPSVDRLPTLVGGDVSSSSSRGSSPEIQRRRSLKQSNSTGPPIPPRTAPPPVPVRTPSVDSNSVPLRHRHSIDAVDGNQMRQSYSNRNNHHQNGGVQEYRNSYDLSSPPPPLPATAPPTRGAQRDPWPNDINSSYRHGTIYGNLAPAVRPQPLGIPTQPQGRASTLPPYINAPPANMYQQVNNDNNQYRPSESSSESEQQGPIVRKDKRSNVLASLFKKKRATHL</sequence>
<dbReference type="Gene3D" id="1.20.58.60">
    <property type="match status" value="26"/>
</dbReference>
<dbReference type="EMBL" id="OU963866">
    <property type="protein sequence ID" value="CAH0390118.1"/>
    <property type="molecule type" value="Genomic_DNA"/>
</dbReference>
<evidence type="ECO:0000256" key="1">
    <source>
        <dbReference type="ARBA" id="ARBA00004245"/>
    </source>
</evidence>
<dbReference type="FunFam" id="1.20.58.60:FF:000156">
    <property type="entry name" value="Spectrin beta chain, non-erythrocytic"/>
    <property type="match status" value="1"/>
</dbReference>
<keyword evidence="19" id="KW-1185">Reference proteome</keyword>
<dbReference type="FunFam" id="1.10.418.10:FF:000043">
    <property type="entry name" value="Spectrin beta chain, non-erythrocytic"/>
    <property type="match status" value="1"/>
</dbReference>
<dbReference type="Gene3D" id="2.30.30.40">
    <property type="entry name" value="SH3 Domains"/>
    <property type="match status" value="1"/>
</dbReference>
<dbReference type="GO" id="GO:0005543">
    <property type="term" value="F:phospholipid binding"/>
    <property type="evidence" value="ECO:0007669"/>
    <property type="project" value="InterPro"/>
</dbReference>
<keyword evidence="3 12" id="KW-0728">SH3 domain</keyword>
<evidence type="ECO:0000256" key="10">
    <source>
        <dbReference type="ARBA" id="ARBA00023203"/>
    </source>
</evidence>
<dbReference type="SMART" id="SM00150">
    <property type="entry name" value="SPEC"/>
    <property type="match status" value="30"/>
</dbReference>
<feature type="compositionally biased region" description="Polar residues" evidence="14">
    <location>
        <begin position="3692"/>
        <end position="3701"/>
    </location>
</feature>
<dbReference type="GO" id="GO:0007026">
    <property type="term" value="P:negative regulation of microtubule depolymerization"/>
    <property type="evidence" value="ECO:0007669"/>
    <property type="project" value="UniProtKB-ARBA"/>
</dbReference>
<dbReference type="Gene3D" id="1.10.418.10">
    <property type="entry name" value="Calponin-like domain"/>
    <property type="match status" value="2"/>
</dbReference>
<dbReference type="SUPFAM" id="SSF46966">
    <property type="entry name" value="Spectrin repeat"/>
    <property type="match status" value="23"/>
</dbReference>
<dbReference type="CDD" id="cd00176">
    <property type="entry name" value="SPEC"/>
    <property type="match status" value="17"/>
</dbReference>
<dbReference type="GO" id="GO:0007274">
    <property type="term" value="P:neuromuscular synaptic transmission"/>
    <property type="evidence" value="ECO:0007669"/>
    <property type="project" value="UniProtKB-ARBA"/>
</dbReference>
<feature type="domain" description="Calponin-homology (CH)" evidence="17">
    <location>
        <begin position="24"/>
        <end position="127"/>
    </location>
</feature>
<dbReference type="PROSITE" id="PS00020">
    <property type="entry name" value="ACTININ_2"/>
    <property type="match status" value="1"/>
</dbReference>
<dbReference type="FunFam" id="1.20.58.60:FF:000135">
    <property type="entry name" value="Spectrin beta chain, non-erythrocytic"/>
    <property type="match status" value="1"/>
</dbReference>
<dbReference type="GO" id="GO:0008017">
    <property type="term" value="F:microtubule binding"/>
    <property type="evidence" value="ECO:0007669"/>
    <property type="project" value="UniProtKB-ARBA"/>
</dbReference>
<dbReference type="FunFam" id="1.20.58.60:FF:000007">
    <property type="entry name" value="Spectrin alpha chain non-erythrocytic 1"/>
    <property type="match status" value="3"/>
</dbReference>
<accession>A0A9P0ACB6</accession>
<evidence type="ECO:0000313" key="19">
    <source>
        <dbReference type="Proteomes" id="UP001152759"/>
    </source>
</evidence>
<keyword evidence="11" id="KW-0206">Cytoskeleton</keyword>
<evidence type="ECO:0000256" key="5">
    <source>
        <dbReference type="ARBA" id="ARBA00022490"/>
    </source>
</evidence>
<dbReference type="GO" id="GO:0005874">
    <property type="term" value="C:microtubule"/>
    <property type="evidence" value="ECO:0007669"/>
    <property type="project" value="UniProtKB-KW"/>
</dbReference>
<dbReference type="GO" id="GO:0005085">
    <property type="term" value="F:guanyl-nucleotide exchange factor activity"/>
    <property type="evidence" value="ECO:0007669"/>
    <property type="project" value="UniProtKB-KW"/>
</dbReference>
<keyword evidence="5" id="KW-0963">Cytoplasm</keyword>
<evidence type="ECO:0008006" key="20">
    <source>
        <dbReference type="Google" id="ProtNLM"/>
    </source>
</evidence>
<feature type="compositionally biased region" description="Pro residues" evidence="14">
    <location>
        <begin position="4001"/>
        <end position="4010"/>
    </location>
</feature>
<dbReference type="PROSITE" id="PS50003">
    <property type="entry name" value="PH_DOMAIN"/>
    <property type="match status" value="1"/>
</dbReference>
<evidence type="ECO:0000259" key="16">
    <source>
        <dbReference type="PROSITE" id="PS50003"/>
    </source>
</evidence>
<evidence type="ECO:0000256" key="3">
    <source>
        <dbReference type="ARBA" id="ARBA00022443"/>
    </source>
</evidence>
<dbReference type="FunFam" id="1.20.58.60:FF:000191">
    <property type="entry name" value="Spectrin, beta, non-erythrocytic 5"/>
    <property type="match status" value="1"/>
</dbReference>
<dbReference type="PROSITE" id="PS50021">
    <property type="entry name" value="CH"/>
    <property type="match status" value="2"/>
</dbReference>
<dbReference type="CDD" id="cd21193">
    <property type="entry name" value="CH_beta_spectrin_rpt1"/>
    <property type="match status" value="1"/>
</dbReference>
<dbReference type="GO" id="GO:0016199">
    <property type="term" value="P:axon midline choice point recognition"/>
    <property type="evidence" value="ECO:0007669"/>
    <property type="project" value="UniProtKB-ARBA"/>
</dbReference>
<feature type="region of interest" description="Disordered" evidence="14">
    <location>
        <begin position="3603"/>
        <end position="3640"/>
    </location>
</feature>
<feature type="compositionally biased region" description="Pro residues" evidence="14">
    <location>
        <begin position="3935"/>
        <end position="3948"/>
    </location>
</feature>
<evidence type="ECO:0000256" key="8">
    <source>
        <dbReference type="ARBA" id="ARBA00022701"/>
    </source>
</evidence>
<dbReference type="GO" id="GO:0042062">
    <property type="term" value="P:long-term strengthening of neuromuscular junction"/>
    <property type="evidence" value="ECO:0007669"/>
    <property type="project" value="UniProtKB-ARBA"/>
</dbReference>
<dbReference type="SMART" id="SM00033">
    <property type="entry name" value="CH"/>
    <property type="match status" value="2"/>
</dbReference>
<keyword evidence="9" id="KW-0677">Repeat</keyword>
<feature type="region of interest" description="Disordered" evidence="14">
    <location>
        <begin position="3673"/>
        <end position="3702"/>
    </location>
</feature>
<feature type="compositionally biased region" description="Polar residues" evidence="14">
    <location>
        <begin position="4071"/>
        <end position="4084"/>
    </location>
</feature>
<dbReference type="GO" id="GO:0045170">
    <property type="term" value="C:spectrosome"/>
    <property type="evidence" value="ECO:0007669"/>
    <property type="project" value="UniProtKB-ARBA"/>
</dbReference>
<dbReference type="GO" id="GO:0045169">
    <property type="term" value="C:fusome"/>
    <property type="evidence" value="ECO:0007669"/>
    <property type="project" value="UniProtKB-ARBA"/>
</dbReference>
<dbReference type="InterPro" id="IPR036872">
    <property type="entry name" value="CH_dom_sf"/>
</dbReference>
<comment type="similarity">
    <text evidence="2">Belongs to the spectrin family.</text>
</comment>
<dbReference type="FunFam" id="1.20.58.60:FF:000013">
    <property type="entry name" value="Spectrin alpha chain, non-erythrocytic 1"/>
    <property type="match status" value="1"/>
</dbReference>
<evidence type="ECO:0000259" key="17">
    <source>
        <dbReference type="PROSITE" id="PS50021"/>
    </source>
</evidence>
<dbReference type="GO" id="GO:0048790">
    <property type="term" value="P:maintenance of presynaptic active zone structure"/>
    <property type="evidence" value="ECO:0007669"/>
    <property type="project" value="UniProtKB-ARBA"/>
</dbReference>
<feature type="coiled-coil region" evidence="13">
    <location>
        <begin position="2842"/>
        <end position="2869"/>
    </location>
</feature>
<feature type="domain" description="PH" evidence="16">
    <location>
        <begin position="3770"/>
        <end position="3878"/>
    </location>
</feature>
<keyword evidence="10" id="KW-0009">Actin-binding</keyword>
<keyword evidence="4" id="KW-0117">Actin capping</keyword>
<evidence type="ECO:0000256" key="2">
    <source>
        <dbReference type="ARBA" id="ARBA00006826"/>
    </source>
</evidence>
<dbReference type="FunFam" id="1.20.58.60:FF:000019">
    <property type="entry name" value="Spectrin beta chain"/>
    <property type="match status" value="2"/>
</dbReference>
<feature type="compositionally biased region" description="Basic and acidic residues" evidence="14">
    <location>
        <begin position="936"/>
        <end position="949"/>
    </location>
</feature>
<dbReference type="GO" id="GO:0016328">
    <property type="term" value="C:lateral plasma membrane"/>
    <property type="evidence" value="ECO:0007669"/>
    <property type="project" value="UniProtKB-ARBA"/>
</dbReference>
<dbReference type="PRINTS" id="PR00683">
    <property type="entry name" value="SPECTRINPH"/>
</dbReference>
<dbReference type="FunFam" id="1.20.58.60:FF:000374">
    <property type="entry name" value="Blast:Spectrin beta chain, non-erythrocytic 5"/>
    <property type="match status" value="1"/>
</dbReference>